<evidence type="ECO:0000256" key="8">
    <source>
        <dbReference type="ARBA" id="ARBA00022833"/>
    </source>
</evidence>
<proteinExistence type="inferred from homology"/>
<keyword evidence="6 13" id="KW-0479">Metal-binding</keyword>
<evidence type="ECO:0000256" key="5">
    <source>
        <dbReference type="ARBA" id="ARBA00012783"/>
    </source>
</evidence>
<dbReference type="InterPro" id="IPR016193">
    <property type="entry name" value="Cytidine_deaminase-like"/>
</dbReference>
<evidence type="ECO:0000313" key="15">
    <source>
        <dbReference type="EMBL" id="KAI6657771.1"/>
    </source>
</evidence>
<dbReference type="CDD" id="cd07379">
    <property type="entry name" value="MPP_239FB"/>
    <property type="match status" value="1"/>
</dbReference>
<feature type="binding site" evidence="13">
    <location>
        <position position="419"/>
    </location>
    <ligand>
        <name>Zn(2+)</name>
        <dbReference type="ChEBI" id="CHEBI:29105"/>
        <note>catalytic</note>
    </ligand>
</feature>
<dbReference type="InterPro" id="IPR004843">
    <property type="entry name" value="Calcineurin-like_PHP"/>
</dbReference>
<dbReference type="EC" id="3.5.4.5" evidence="5"/>
<dbReference type="PANTHER" id="PTHR12905">
    <property type="entry name" value="METALLOPHOSPHOESTERASE"/>
    <property type="match status" value="1"/>
</dbReference>
<evidence type="ECO:0000256" key="2">
    <source>
        <dbReference type="ARBA" id="ARBA00003949"/>
    </source>
</evidence>
<feature type="domain" description="CMP/dCMP-type deaminase" evidence="14">
    <location>
        <begin position="330"/>
        <end position="456"/>
    </location>
</feature>
<dbReference type="EMBL" id="JAKMXF010000111">
    <property type="protein sequence ID" value="KAI6657771.1"/>
    <property type="molecule type" value="Genomic_DNA"/>
</dbReference>
<dbReference type="InterPro" id="IPR006262">
    <property type="entry name" value="Cyt_deam_tetra"/>
</dbReference>
<comment type="function">
    <text evidence="2">This enzyme scavenges exogenous and endogenous cytidine and 2'-deoxycytidine for UMP synthesis.</text>
</comment>
<dbReference type="GO" id="GO:0055086">
    <property type="term" value="P:nucleobase-containing small molecule metabolic process"/>
    <property type="evidence" value="ECO:0007669"/>
    <property type="project" value="UniProtKB-ARBA"/>
</dbReference>
<dbReference type="Pfam" id="PF00383">
    <property type="entry name" value="dCMP_cyt_deam_1"/>
    <property type="match status" value="1"/>
</dbReference>
<comment type="cofactor">
    <cofactor evidence="1 13">
        <name>Zn(2+)</name>
        <dbReference type="ChEBI" id="CHEBI:29105"/>
    </cofactor>
</comment>
<dbReference type="InterPro" id="IPR051693">
    <property type="entry name" value="UPF0046_metallophosphoest"/>
</dbReference>
<feature type="binding site" evidence="13">
    <location>
        <position position="382"/>
    </location>
    <ligand>
        <name>Zn(2+)</name>
        <dbReference type="ChEBI" id="CHEBI:29105"/>
        <note>catalytic</note>
    </ligand>
</feature>
<accession>A0AAV7K8U4</accession>
<comment type="similarity">
    <text evidence="4">Belongs to the UPF0046 family.</text>
</comment>
<reference evidence="15 16" key="1">
    <citation type="journal article" date="2023" name="BMC Biol.">
        <title>The compact genome of the sponge Oopsacas minuta (Hexactinellida) is lacking key metazoan core genes.</title>
        <authorList>
            <person name="Santini S."/>
            <person name="Schenkelaars Q."/>
            <person name="Jourda C."/>
            <person name="Duchesne M."/>
            <person name="Belahbib H."/>
            <person name="Rocher C."/>
            <person name="Selva M."/>
            <person name="Riesgo A."/>
            <person name="Vervoort M."/>
            <person name="Leys S.P."/>
            <person name="Kodjabachian L."/>
            <person name="Le Bivic A."/>
            <person name="Borchiellini C."/>
            <person name="Claverie J.M."/>
            <person name="Renard E."/>
        </authorList>
    </citation>
    <scope>NUCLEOTIDE SEQUENCE [LARGE SCALE GENOMIC DNA]</scope>
    <source>
        <strain evidence="15">SPO-2</strain>
    </source>
</reference>
<dbReference type="InterPro" id="IPR029052">
    <property type="entry name" value="Metallo-depent_PP-like"/>
</dbReference>
<comment type="caution">
    <text evidence="15">The sequence shown here is derived from an EMBL/GenBank/DDBJ whole genome shotgun (WGS) entry which is preliminary data.</text>
</comment>
<feature type="binding site" evidence="12">
    <location>
        <begin position="371"/>
        <end position="377"/>
    </location>
    <ligand>
        <name>substrate</name>
    </ligand>
</feature>
<evidence type="ECO:0000256" key="1">
    <source>
        <dbReference type="ARBA" id="ARBA00001947"/>
    </source>
</evidence>
<evidence type="ECO:0000256" key="12">
    <source>
        <dbReference type="PIRSR" id="PIRSR606262-2"/>
    </source>
</evidence>
<dbReference type="SUPFAM" id="SSF56300">
    <property type="entry name" value="Metallo-dependent phosphatases"/>
    <property type="match status" value="1"/>
</dbReference>
<dbReference type="Gene3D" id="3.40.140.10">
    <property type="entry name" value="Cytidine Deaminase, domain 2"/>
    <property type="match status" value="1"/>
</dbReference>
<gene>
    <name evidence="15" type="ORF">LOD99_514</name>
</gene>
<feature type="binding site" evidence="13">
    <location>
        <position position="416"/>
    </location>
    <ligand>
        <name>Zn(2+)</name>
        <dbReference type="ChEBI" id="CHEBI:29105"/>
        <note>catalytic</note>
    </ligand>
</feature>
<comment type="catalytic activity">
    <reaction evidence="10">
        <text>cytidine + H2O + H(+) = uridine + NH4(+)</text>
        <dbReference type="Rhea" id="RHEA:16069"/>
        <dbReference type="ChEBI" id="CHEBI:15377"/>
        <dbReference type="ChEBI" id="CHEBI:15378"/>
        <dbReference type="ChEBI" id="CHEBI:16704"/>
        <dbReference type="ChEBI" id="CHEBI:17562"/>
        <dbReference type="ChEBI" id="CHEBI:28938"/>
        <dbReference type="EC" id="3.5.4.5"/>
    </reaction>
</comment>
<dbReference type="CDD" id="cd01283">
    <property type="entry name" value="cytidine_deaminase"/>
    <property type="match status" value="1"/>
</dbReference>
<dbReference type="PROSITE" id="PS51747">
    <property type="entry name" value="CYT_DCMP_DEAMINASES_2"/>
    <property type="match status" value="1"/>
</dbReference>
<dbReference type="NCBIfam" id="TIGR01354">
    <property type="entry name" value="cyt_deam_tetra"/>
    <property type="match status" value="1"/>
</dbReference>
<dbReference type="GO" id="GO:0004126">
    <property type="term" value="F:cytidine deaminase activity"/>
    <property type="evidence" value="ECO:0007669"/>
    <property type="project" value="UniProtKB-EC"/>
</dbReference>
<dbReference type="Pfam" id="PF00149">
    <property type="entry name" value="Metallophos"/>
    <property type="match status" value="1"/>
</dbReference>
<evidence type="ECO:0000256" key="7">
    <source>
        <dbReference type="ARBA" id="ARBA00022801"/>
    </source>
</evidence>
<dbReference type="GO" id="GO:0008270">
    <property type="term" value="F:zinc ion binding"/>
    <property type="evidence" value="ECO:0007669"/>
    <property type="project" value="InterPro"/>
</dbReference>
<evidence type="ECO:0000256" key="3">
    <source>
        <dbReference type="ARBA" id="ARBA00006576"/>
    </source>
</evidence>
<evidence type="ECO:0000256" key="10">
    <source>
        <dbReference type="ARBA" id="ARBA00049558"/>
    </source>
</evidence>
<evidence type="ECO:0000259" key="14">
    <source>
        <dbReference type="PROSITE" id="PS51747"/>
    </source>
</evidence>
<sequence>MAAKCSAAGSQEFIKSLPYQIVVPKDVTIIPPRVGSSEIKLNKLTGKPDEAWLQIQKEPKQKVEVMKIKDPLCPPRDGYTRFVCISDTHSHTDKLKVPSGDVLIHAGDFSNIGHKEDVVKFNSFLGSLPHRYKVVIAGNHDLSLDTEEYPKTLWMRFSHKTKLDSNEMKSLISNGLYLEDFGCELLGFKIYGSPWQPEFFSWGFNLKRGQPLLDKWNKIPDNVDILITHGPPIGHGDLCNHGGRAGCVELLSTIQNRVKPKVHVFGHIHEGYASHRIRSTHTRMLIVAQRYLLTLMSIPSNDPSDVKVPTTHQHLLLPNKEIQLPPDVEKALPELIEACIEAKSNSYSPYSKFRVGASLLTNDGMIYRGCNVENASYGLCVCAEVCAYVKAVSDGYREFRAIAVNTDMVDSFAAPCGACRQFILEFGEYYVIIVRPDKQYKIATITELLPYSFSGADLKKERIQH</sequence>
<name>A0AAV7K8U4_9METZ</name>
<evidence type="ECO:0000256" key="6">
    <source>
        <dbReference type="ARBA" id="ARBA00022723"/>
    </source>
</evidence>
<dbReference type="GO" id="GO:0072527">
    <property type="term" value="P:pyrimidine-containing compound metabolic process"/>
    <property type="evidence" value="ECO:0007669"/>
    <property type="project" value="UniProtKB-ARBA"/>
</dbReference>
<protein>
    <recommendedName>
        <fullName evidence="5">cytidine deaminase</fullName>
        <ecNumber evidence="5">3.5.4.5</ecNumber>
    </recommendedName>
    <alternativeName>
        <fullName evidence="9">Cytidine aminohydrolase</fullName>
    </alternativeName>
</protein>
<dbReference type="FunFam" id="3.40.140.10:FF:000008">
    <property type="entry name" value="Cytidine deaminase"/>
    <property type="match status" value="1"/>
</dbReference>
<evidence type="ECO:0000313" key="16">
    <source>
        <dbReference type="Proteomes" id="UP001165289"/>
    </source>
</evidence>
<dbReference type="Proteomes" id="UP001165289">
    <property type="component" value="Unassembled WGS sequence"/>
</dbReference>
<keyword evidence="8 13" id="KW-0862">Zinc</keyword>
<evidence type="ECO:0000256" key="13">
    <source>
        <dbReference type="PIRSR" id="PIRSR606262-3"/>
    </source>
</evidence>
<dbReference type="NCBIfam" id="NF004064">
    <property type="entry name" value="PRK05578.1"/>
    <property type="match status" value="1"/>
</dbReference>
<dbReference type="InterPro" id="IPR002125">
    <property type="entry name" value="CMP_dCMP_dom"/>
</dbReference>
<dbReference type="AlphaFoldDB" id="A0AAV7K8U4"/>
<dbReference type="PANTHER" id="PTHR12905:SF0">
    <property type="entry name" value="CALCINEURIN-LIKE PHOSPHOESTERASE DOMAIN-CONTAINING PROTEIN"/>
    <property type="match status" value="1"/>
</dbReference>
<evidence type="ECO:0000256" key="9">
    <source>
        <dbReference type="ARBA" id="ARBA00032005"/>
    </source>
</evidence>
<keyword evidence="16" id="KW-1185">Reference proteome</keyword>
<evidence type="ECO:0000256" key="4">
    <source>
        <dbReference type="ARBA" id="ARBA00007993"/>
    </source>
</evidence>
<dbReference type="Gene3D" id="3.60.21.10">
    <property type="match status" value="1"/>
</dbReference>
<evidence type="ECO:0000256" key="11">
    <source>
        <dbReference type="PIRSR" id="PIRSR606262-1"/>
    </source>
</evidence>
<organism evidence="15 16">
    <name type="scientific">Oopsacas minuta</name>
    <dbReference type="NCBI Taxonomy" id="111878"/>
    <lineage>
        <taxon>Eukaryota</taxon>
        <taxon>Metazoa</taxon>
        <taxon>Porifera</taxon>
        <taxon>Hexactinellida</taxon>
        <taxon>Hexasterophora</taxon>
        <taxon>Lyssacinosida</taxon>
        <taxon>Leucopsacidae</taxon>
        <taxon>Oopsacas</taxon>
    </lineage>
</organism>
<keyword evidence="7" id="KW-0378">Hydrolase</keyword>
<comment type="similarity">
    <text evidence="3">Belongs to the cytidine and deoxycytidylate deaminase family.</text>
</comment>
<dbReference type="SUPFAM" id="SSF53927">
    <property type="entry name" value="Cytidine deaminase-like"/>
    <property type="match status" value="1"/>
</dbReference>
<feature type="active site" description="Proton donor" evidence="11">
    <location>
        <position position="384"/>
    </location>
</feature>